<feature type="transmembrane region" description="Helical" evidence="1">
    <location>
        <begin position="81"/>
        <end position="102"/>
    </location>
</feature>
<evidence type="ECO:0000313" key="2">
    <source>
        <dbReference type="EMBL" id="CAK1223400.1"/>
    </source>
</evidence>
<sequence length="188" mass="20769">MTYLNELEQALVGLPKNEQENIIEYYRNYLADGGLSDEEARVKLGEPAVLAEKLKADFDQEDGDEVTTRAKQTQPLTRGQFILVILTSPIWLLVTLISFLGIASLPLLAWGIALSLIIVSAFSGIAGAVVLTQNFWGGLFYIGMAVISIGLSIMFSPCATWLVMKATDWTKALLLKIQHTARRVMNHE</sequence>
<dbReference type="Pfam" id="PF22564">
    <property type="entry name" value="HAAS"/>
    <property type="match status" value="1"/>
</dbReference>
<reference evidence="2 3" key="1">
    <citation type="submission" date="2023-10" db="EMBL/GenBank/DDBJ databases">
        <authorList>
            <person name="Botero Cardona J."/>
        </authorList>
    </citation>
    <scope>NUCLEOTIDE SEQUENCE [LARGE SCALE GENOMIC DNA]</scope>
    <source>
        <strain evidence="2 3">R-54839</strain>
    </source>
</reference>
<gene>
    <name evidence="2" type="ORF">R54839_PPFHFPJH_00062</name>
</gene>
<evidence type="ECO:0000256" key="1">
    <source>
        <dbReference type="SAM" id="Phobius"/>
    </source>
</evidence>
<accession>A0ABM9MLE4</accession>
<dbReference type="EMBL" id="CAUZLR010000001">
    <property type="protein sequence ID" value="CAK1223400.1"/>
    <property type="molecule type" value="Genomic_DNA"/>
</dbReference>
<dbReference type="RefSeq" id="WP_187753190.1">
    <property type="nucleotide sequence ID" value="NZ_CAUZLK010000001.1"/>
</dbReference>
<feature type="transmembrane region" description="Helical" evidence="1">
    <location>
        <begin position="108"/>
        <end position="131"/>
    </location>
</feature>
<comment type="caution">
    <text evidence="2">The sequence shown here is derived from an EMBL/GenBank/DDBJ whole genome shotgun (WGS) entry which is preliminary data.</text>
</comment>
<feature type="transmembrane region" description="Helical" evidence="1">
    <location>
        <begin position="138"/>
        <end position="164"/>
    </location>
</feature>
<name>A0ABM9MLE4_9LACO</name>
<keyword evidence="1" id="KW-0812">Transmembrane</keyword>
<evidence type="ECO:0000313" key="3">
    <source>
        <dbReference type="Proteomes" id="UP001314261"/>
    </source>
</evidence>
<keyword evidence="1" id="KW-1133">Transmembrane helix</keyword>
<proteinExistence type="predicted"/>
<keyword evidence="3" id="KW-1185">Reference proteome</keyword>
<dbReference type="Proteomes" id="UP001314261">
    <property type="component" value="Unassembled WGS sequence"/>
</dbReference>
<protein>
    <submittedName>
        <fullName evidence="2">Uncharacterized membrane protein</fullName>
    </submittedName>
</protein>
<organism evidence="2 3">
    <name type="scientific">Fructobacillus fructosus</name>
    <dbReference type="NCBI Taxonomy" id="1631"/>
    <lineage>
        <taxon>Bacteria</taxon>
        <taxon>Bacillati</taxon>
        <taxon>Bacillota</taxon>
        <taxon>Bacilli</taxon>
        <taxon>Lactobacillales</taxon>
        <taxon>Lactobacillaceae</taxon>
        <taxon>Fructobacillus</taxon>
    </lineage>
</organism>
<keyword evidence="1" id="KW-0472">Membrane</keyword>